<dbReference type="SUPFAM" id="SSF103481">
    <property type="entry name" value="Multidrug resistance efflux transporter EmrE"/>
    <property type="match status" value="2"/>
</dbReference>
<dbReference type="GeneID" id="79800037"/>
<dbReference type="Pfam" id="PF00892">
    <property type="entry name" value="EamA"/>
    <property type="match status" value="2"/>
</dbReference>
<name>A0A0M1VUB6_FUSVC</name>
<feature type="transmembrane region" description="Helical" evidence="5">
    <location>
        <begin position="67"/>
        <end position="87"/>
    </location>
</feature>
<evidence type="ECO:0000313" key="8">
    <source>
        <dbReference type="Proteomes" id="UP000004925"/>
    </source>
</evidence>
<evidence type="ECO:0000256" key="3">
    <source>
        <dbReference type="ARBA" id="ARBA00022989"/>
    </source>
</evidence>
<dbReference type="Proteomes" id="UP000004925">
    <property type="component" value="Unassembled WGS sequence"/>
</dbReference>
<organism evidence="7 8">
    <name type="scientific">Fusobacterium vincentii 4_1_13</name>
    <dbReference type="NCBI Taxonomy" id="469606"/>
    <lineage>
        <taxon>Bacteria</taxon>
        <taxon>Fusobacteriati</taxon>
        <taxon>Fusobacteriota</taxon>
        <taxon>Fusobacteriia</taxon>
        <taxon>Fusobacteriales</taxon>
        <taxon>Fusobacteriaceae</taxon>
        <taxon>Fusobacterium</taxon>
    </lineage>
</organism>
<dbReference type="HOGENOM" id="CLU_032828_0_1_0"/>
<dbReference type="InterPro" id="IPR037185">
    <property type="entry name" value="EmrE-like"/>
</dbReference>
<dbReference type="InterPro" id="IPR000620">
    <property type="entry name" value="EamA_dom"/>
</dbReference>
<feature type="transmembrane region" description="Helical" evidence="5">
    <location>
        <begin position="179"/>
        <end position="201"/>
    </location>
</feature>
<evidence type="ECO:0000256" key="1">
    <source>
        <dbReference type="ARBA" id="ARBA00004141"/>
    </source>
</evidence>
<dbReference type="RefSeq" id="WP_008797015.1">
    <property type="nucleotide sequence ID" value="NZ_KQ235737.1"/>
</dbReference>
<evidence type="ECO:0000259" key="6">
    <source>
        <dbReference type="Pfam" id="PF00892"/>
    </source>
</evidence>
<dbReference type="PANTHER" id="PTHR22911">
    <property type="entry name" value="ACYL-MALONYL CONDENSING ENZYME-RELATED"/>
    <property type="match status" value="1"/>
</dbReference>
<evidence type="ECO:0000256" key="5">
    <source>
        <dbReference type="SAM" id="Phobius"/>
    </source>
</evidence>
<accession>A0A0M1VUB6</accession>
<feature type="transmembrane region" description="Helical" evidence="5">
    <location>
        <begin position="239"/>
        <end position="256"/>
    </location>
</feature>
<feature type="transmembrane region" description="Helical" evidence="5">
    <location>
        <begin position="147"/>
        <end position="167"/>
    </location>
</feature>
<dbReference type="PANTHER" id="PTHR22911:SF6">
    <property type="entry name" value="SOLUTE CARRIER FAMILY 35 MEMBER G1"/>
    <property type="match status" value="1"/>
</dbReference>
<keyword evidence="2 5" id="KW-0812">Transmembrane</keyword>
<feature type="domain" description="EamA" evidence="6">
    <location>
        <begin position="151"/>
        <end position="278"/>
    </location>
</feature>
<feature type="domain" description="EamA" evidence="6">
    <location>
        <begin position="8"/>
        <end position="139"/>
    </location>
</feature>
<evidence type="ECO:0000256" key="2">
    <source>
        <dbReference type="ARBA" id="ARBA00022692"/>
    </source>
</evidence>
<feature type="transmembrane region" description="Helical" evidence="5">
    <location>
        <begin position="207"/>
        <end position="227"/>
    </location>
</feature>
<feature type="transmembrane region" description="Helical" evidence="5">
    <location>
        <begin position="9"/>
        <end position="27"/>
    </location>
</feature>
<reference evidence="7 8" key="1">
    <citation type="submission" date="2011-10" db="EMBL/GenBank/DDBJ databases">
        <title>The Genome Sequence of Fusobacterium sp. 4_1_13.</title>
        <authorList>
            <consortium name="The Broad Institute Genome Sequencing Platform"/>
            <person name="Earl A."/>
            <person name="Ward D."/>
            <person name="Feldgarden M."/>
            <person name="Gevers D."/>
            <person name="Strauss J."/>
            <person name="Ambrose C."/>
            <person name="Allen-Vercoe E."/>
            <person name="Young S.K."/>
            <person name="Zeng Q."/>
            <person name="Gargeya S."/>
            <person name="Fitzgerald M."/>
            <person name="Haas B."/>
            <person name="Abouelleil A."/>
            <person name="Alvarado L."/>
            <person name="Arachchi H.M."/>
            <person name="Berlin A."/>
            <person name="Brown A."/>
            <person name="Chapman S.B."/>
            <person name="Chen Z."/>
            <person name="Dunbar C."/>
            <person name="Freedman E."/>
            <person name="Gearin G."/>
            <person name="Goldberg J."/>
            <person name="Griggs A."/>
            <person name="Gujja S."/>
            <person name="Heiman D."/>
            <person name="Howarth C."/>
            <person name="Larson L."/>
            <person name="Lui A."/>
            <person name="MacDonald P.J."/>
            <person name="Montmayeur A."/>
            <person name="Murphy C."/>
            <person name="Neiman D."/>
            <person name="Pearson M."/>
            <person name="Priest M."/>
            <person name="Roberts A."/>
            <person name="Saif S."/>
            <person name="Shea T."/>
            <person name="Shenoy N."/>
            <person name="Sisk P."/>
            <person name="Stolte C."/>
            <person name="Sykes S."/>
            <person name="Wortman J."/>
            <person name="Nusbaum C."/>
            <person name="Birren B."/>
        </authorList>
    </citation>
    <scope>NUCLEOTIDE SEQUENCE [LARGE SCALE GENOMIC DNA]</scope>
    <source>
        <strain evidence="7 8">4_1_13</strain>
    </source>
</reference>
<dbReference type="Gene3D" id="1.10.3730.20">
    <property type="match status" value="1"/>
</dbReference>
<proteinExistence type="predicted"/>
<keyword evidence="3 5" id="KW-1133">Transmembrane helix</keyword>
<keyword evidence="4 5" id="KW-0472">Membrane</keyword>
<evidence type="ECO:0000313" key="7">
    <source>
        <dbReference type="EMBL" id="EEO40195.1"/>
    </source>
</evidence>
<dbReference type="eggNOG" id="COG0697">
    <property type="taxonomic scope" value="Bacteria"/>
</dbReference>
<comment type="subcellular location">
    <subcellularLocation>
        <location evidence="1">Membrane</location>
        <topology evidence="1">Multi-pass membrane protein</topology>
    </subcellularLocation>
</comment>
<sequence>MVISNKTRGVFWMLVSVLGFTFMGIAVKYLPRIPTYEKVFFRNSVSFITSAYILYRQKESIKVAKENIPFVFGRSFFGFVGMVANFYALENLTMAEANMLNKLSPVFVTICACIFLKEKVDKKQVIGIILMLMAVVFVIKPSFSPEVIPSLVGLFSAILAGFSYTIIRYLHGKVKSEINVFYFSLLSVVCTFPLMMMNFIKPNLFEVFMLIVGIGVSAAMGQFGLTYAYTFAPASEVSIYNYVIIITSMLMDYILFSTIPDLFSFIGGFIIITTAIYLYLHNKKKEE</sequence>
<dbReference type="GO" id="GO:0016020">
    <property type="term" value="C:membrane"/>
    <property type="evidence" value="ECO:0007669"/>
    <property type="project" value="UniProtKB-SubCell"/>
</dbReference>
<dbReference type="EMBL" id="ACDE02000019">
    <property type="protein sequence ID" value="EEO40195.1"/>
    <property type="molecule type" value="Genomic_DNA"/>
</dbReference>
<feature type="transmembrane region" description="Helical" evidence="5">
    <location>
        <begin position="39"/>
        <end position="55"/>
    </location>
</feature>
<evidence type="ECO:0000256" key="4">
    <source>
        <dbReference type="ARBA" id="ARBA00023136"/>
    </source>
</evidence>
<protein>
    <recommendedName>
        <fullName evidence="6">EamA domain-containing protein</fullName>
    </recommendedName>
</protein>
<gene>
    <name evidence="7" type="ORF">FSCG_00908</name>
</gene>
<dbReference type="AlphaFoldDB" id="A0A0M1VUB6"/>
<comment type="caution">
    <text evidence="7">The sequence shown here is derived from an EMBL/GenBank/DDBJ whole genome shotgun (WGS) entry which is preliminary data.</text>
</comment>
<feature type="transmembrane region" description="Helical" evidence="5">
    <location>
        <begin position="262"/>
        <end position="280"/>
    </location>
</feature>
<feature type="transmembrane region" description="Helical" evidence="5">
    <location>
        <begin position="125"/>
        <end position="141"/>
    </location>
</feature>